<keyword evidence="2" id="KW-1185">Reference proteome</keyword>
<protein>
    <submittedName>
        <fullName evidence="1">Uncharacterized protein</fullName>
    </submittedName>
</protein>
<dbReference type="RefSeq" id="WP_190837500.1">
    <property type="nucleotide sequence ID" value="NZ_CAWPPI010000121.1"/>
</dbReference>
<comment type="caution">
    <text evidence="1">The sequence shown here is derived from an EMBL/GenBank/DDBJ whole genome shotgun (WGS) entry which is preliminary data.</text>
</comment>
<organism evidence="1 2">
    <name type="scientific">Iningainema tapete BLCC-T55</name>
    <dbReference type="NCBI Taxonomy" id="2748662"/>
    <lineage>
        <taxon>Bacteria</taxon>
        <taxon>Bacillati</taxon>
        <taxon>Cyanobacteriota</taxon>
        <taxon>Cyanophyceae</taxon>
        <taxon>Nostocales</taxon>
        <taxon>Scytonemataceae</taxon>
        <taxon>Iningainema tapete</taxon>
    </lineage>
</organism>
<sequence length="116" mass="12919">MFQKQALSQTTYRAICGLQQAIGATPGQALDMRESELATQGLAENGETVITIQRFRPDNFFNANQQSKLRKLMDQFLHANAVGDKLTPAQNEELQQLVDAELQATIKRAEAIVKRS</sequence>
<reference evidence="1" key="1">
    <citation type="submission" date="2020-09" db="EMBL/GenBank/DDBJ databases">
        <title>Iningainema tapete sp. nov. (Scytonemataceae, Cyanobacteria) from greenhouses in central Florida (USA) produces two types of nodularin with biosynthetic potential for microcystin-LR and anabaenopeptins.</title>
        <authorList>
            <person name="Berthold D.E."/>
            <person name="Lefler F.W."/>
            <person name="Huang I.-S."/>
            <person name="Abdulla H."/>
            <person name="Zimba P.V."/>
            <person name="Laughinghouse H.D. IV."/>
        </authorList>
    </citation>
    <scope>NUCLEOTIDE SEQUENCE</scope>
    <source>
        <strain evidence="1">BLCCT55</strain>
    </source>
</reference>
<evidence type="ECO:0000313" key="1">
    <source>
        <dbReference type="EMBL" id="MBD2778152.1"/>
    </source>
</evidence>
<dbReference type="EMBL" id="JACXAE010000121">
    <property type="protein sequence ID" value="MBD2778152.1"/>
    <property type="molecule type" value="Genomic_DNA"/>
</dbReference>
<evidence type="ECO:0000313" key="2">
    <source>
        <dbReference type="Proteomes" id="UP000629098"/>
    </source>
</evidence>
<accession>A0A8J6XRC4</accession>
<gene>
    <name evidence="1" type="ORF">ICL16_40470</name>
</gene>
<name>A0A8J6XRC4_9CYAN</name>
<proteinExistence type="predicted"/>
<dbReference type="Proteomes" id="UP000629098">
    <property type="component" value="Unassembled WGS sequence"/>
</dbReference>
<dbReference type="AlphaFoldDB" id="A0A8J6XRC4"/>